<evidence type="ECO:0000256" key="6">
    <source>
        <dbReference type="ARBA" id="ARBA00022475"/>
    </source>
</evidence>
<evidence type="ECO:0000313" key="24">
    <source>
        <dbReference type="Proteomes" id="UP001159405"/>
    </source>
</evidence>
<evidence type="ECO:0000256" key="8">
    <source>
        <dbReference type="ARBA" id="ARBA00022692"/>
    </source>
</evidence>
<evidence type="ECO:0000256" key="10">
    <source>
        <dbReference type="ARBA" id="ARBA00022847"/>
    </source>
</evidence>
<evidence type="ECO:0000256" key="12">
    <source>
        <dbReference type="ARBA" id="ARBA00022989"/>
    </source>
</evidence>
<evidence type="ECO:0000256" key="14">
    <source>
        <dbReference type="ARBA" id="ARBA00023157"/>
    </source>
</evidence>
<feature type="transmembrane region" description="Helical" evidence="22">
    <location>
        <begin position="384"/>
        <end position="405"/>
    </location>
</feature>
<reference evidence="23 24" key="1">
    <citation type="submission" date="2022-05" db="EMBL/GenBank/DDBJ databases">
        <authorList>
            <consortium name="Genoscope - CEA"/>
            <person name="William W."/>
        </authorList>
    </citation>
    <scope>NUCLEOTIDE SEQUENCE [LARGE SCALE GENOMIC DNA]</scope>
</reference>
<evidence type="ECO:0000256" key="1">
    <source>
        <dbReference type="ARBA" id="ARBA00004337"/>
    </source>
</evidence>
<comment type="catalytic activity">
    <reaction evidence="21">
        <text>methotrexate(in) + H(+)(in) = methotrexate(out) + H(+)(out)</text>
        <dbReference type="Rhea" id="RHEA:70163"/>
        <dbReference type="ChEBI" id="CHEBI:15378"/>
        <dbReference type="ChEBI" id="CHEBI:50681"/>
    </reaction>
</comment>
<evidence type="ECO:0000256" key="13">
    <source>
        <dbReference type="ARBA" id="ARBA00023136"/>
    </source>
</evidence>
<feature type="transmembrane region" description="Helical" evidence="22">
    <location>
        <begin position="172"/>
        <end position="194"/>
    </location>
</feature>
<keyword evidence="7" id="KW-0963">Cytoplasm</keyword>
<evidence type="ECO:0000313" key="23">
    <source>
        <dbReference type="EMBL" id="CAH3043134.1"/>
    </source>
</evidence>
<feature type="transmembrane region" description="Helical" evidence="22">
    <location>
        <begin position="75"/>
        <end position="95"/>
    </location>
</feature>
<keyword evidence="9" id="KW-0967">Endosome</keyword>
<evidence type="ECO:0000256" key="20">
    <source>
        <dbReference type="ARBA" id="ARBA00047769"/>
    </source>
</evidence>
<keyword evidence="12 22" id="KW-1133">Transmembrane helix</keyword>
<keyword evidence="11" id="KW-0290">Folate-binding</keyword>
<keyword evidence="15" id="KW-0325">Glycoprotein</keyword>
<keyword evidence="6" id="KW-1003">Cell membrane</keyword>
<evidence type="ECO:0000256" key="15">
    <source>
        <dbReference type="ARBA" id="ARBA00023180"/>
    </source>
</evidence>
<evidence type="ECO:0000256" key="5">
    <source>
        <dbReference type="ARBA" id="ARBA00022448"/>
    </source>
</evidence>
<dbReference type="Proteomes" id="UP001159405">
    <property type="component" value="Unassembled WGS sequence"/>
</dbReference>
<comment type="catalytic activity">
    <reaction evidence="16">
        <text>(6S)-5-methyl-5,6,7,8-tetrahydrofolate(in) + H(+)(in) = (6S)-5-methyl-5,6,7,8-tetrahydrofolate(out) + H(+)(out)</text>
        <dbReference type="Rhea" id="RHEA:70167"/>
        <dbReference type="ChEBI" id="CHEBI:15378"/>
        <dbReference type="ChEBI" id="CHEBI:18608"/>
    </reaction>
</comment>
<feature type="transmembrane region" description="Helical" evidence="22">
    <location>
        <begin position="296"/>
        <end position="315"/>
    </location>
</feature>
<name>A0ABN8N571_9CNID</name>
<evidence type="ECO:0000256" key="11">
    <source>
        <dbReference type="ARBA" id="ARBA00022954"/>
    </source>
</evidence>
<keyword evidence="10" id="KW-0769">Symport</keyword>
<dbReference type="EMBL" id="CALNXK010000011">
    <property type="protein sequence ID" value="CAH3043134.1"/>
    <property type="molecule type" value="Genomic_DNA"/>
</dbReference>
<sequence length="491" mass="54401">MMGRGCWPLTVEPVIFLTFFSTTLVDVITQKYIYTTLTHKADTSEEGFCEKLNCYNSSDLEHVGRGILCSSSTDYWLLFINLASLLLAIPSTIIFGTWSETEGRKIVLVASLLGIALRVALVFIIIHFQEPLYFFVIVSLMTSALGYSTSLMSSCMAYVADITSRGQRTFRILFLDSAAGIGIGLAYFVCGFYLERIWFYHLLWLGIAACITNIIYIVFYLEESLLLPGFYGSSTIFSCQDFLEICRVFTHEPGNGRRWRLLTYVASFVVAGIIFIGTNSLLILHAQTSLCFSMVLTGYLGGALCLRYISSLVSVKLFQSVLKASNNWIIEAGLVSLFAGLILASLNTSARLTFNVPALQLLGVLPQSVMKATLSKLVEPQEQGILFAILACLESASNVFGVFVFRRLYDIMPLSRLSFVIGALLLIVPVVLVGFVQKNESPTTEILLFSNERSSESDFGRQCTISSRANHFPVLNSVDLNGYDYIPSGEM</sequence>
<dbReference type="Gene3D" id="1.20.1250.20">
    <property type="entry name" value="MFS general substrate transporter like domains"/>
    <property type="match status" value="1"/>
</dbReference>
<comment type="subcellular location">
    <subcellularLocation>
        <location evidence="2">Apical cell membrane</location>
        <topology evidence="2">Multi-pass membrane protein</topology>
    </subcellularLocation>
    <subcellularLocation>
        <location evidence="4">Basolateral cell membrane</location>
        <topology evidence="4">Multi-pass membrane protein</topology>
    </subcellularLocation>
    <subcellularLocation>
        <location evidence="3">Cytoplasm</location>
    </subcellularLocation>
    <subcellularLocation>
        <location evidence="1">Endosome membrane</location>
        <topology evidence="1">Multi-pass membrane protein</topology>
    </subcellularLocation>
</comment>
<feature type="transmembrane region" description="Helical" evidence="22">
    <location>
        <begin position="107"/>
        <end position="126"/>
    </location>
</feature>
<feature type="transmembrane region" description="Helical" evidence="22">
    <location>
        <begin position="200"/>
        <end position="221"/>
    </location>
</feature>
<proteinExistence type="predicted"/>
<dbReference type="Pfam" id="PF07690">
    <property type="entry name" value="MFS_1"/>
    <property type="match status" value="1"/>
</dbReference>
<comment type="caution">
    <text evidence="23">The sequence shown here is derived from an EMBL/GenBank/DDBJ whole genome shotgun (WGS) entry which is preliminary data.</text>
</comment>
<evidence type="ECO:0000256" key="22">
    <source>
        <dbReference type="SAM" id="Phobius"/>
    </source>
</evidence>
<evidence type="ECO:0000256" key="3">
    <source>
        <dbReference type="ARBA" id="ARBA00004496"/>
    </source>
</evidence>
<organism evidence="23 24">
    <name type="scientific">Porites lobata</name>
    <dbReference type="NCBI Taxonomy" id="104759"/>
    <lineage>
        <taxon>Eukaryota</taxon>
        <taxon>Metazoa</taxon>
        <taxon>Cnidaria</taxon>
        <taxon>Anthozoa</taxon>
        <taxon>Hexacorallia</taxon>
        <taxon>Scleractinia</taxon>
        <taxon>Fungiina</taxon>
        <taxon>Poritidae</taxon>
        <taxon>Porites</taxon>
    </lineage>
</organism>
<accession>A0ABN8N571</accession>
<evidence type="ECO:0000256" key="9">
    <source>
        <dbReference type="ARBA" id="ARBA00022753"/>
    </source>
</evidence>
<feature type="transmembrane region" description="Helical" evidence="22">
    <location>
        <begin position="132"/>
        <end position="160"/>
    </location>
</feature>
<evidence type="ECO:0000256" key="17">
    <source>
        <dbReference type="ARBA" id="ARBA00036250"/>
    </source>
</evidence>
<keyword evidence="8 22" id="KW-0812">Transmembrane</keyword>
<keyword evidence="13 22" id="KW-0472">Membrane</keyword>
<feature type="transmembrane region" description="Helical" evidence="22">
    <location>
        <begin position="261"/>
        <end position="284"/>
    </location>
</feature>
<dbReference type="PANTHER" id="PTHR23507:SF2">
    <property type="entry name" value="PROTON-COUPLED FOLATE TRANSPORTER"/>
    <property type="match status" value="1"/>
</dbReference>
<evidence type="ECO:0000256" key="7">
    <source>
        <dbReference type="ARBA" id="ARBA00022490"/>
    </source>
</evidence>
<evidence type="ECO:0000256" key="21">
    <source>
        <dbReference type="ARBA" id="ARBA00047850"/>
    </source>
</evidence>
<protein>
    <recommendedName>
        <fullName evidence="18">Proton-coupled folate transporter</fullName>
    </recommendedName>
    <alternativeName>
        <fullName evidence="19">Solute carrier family 46 member 1</fullName>
    </alternativeName>
</protein>
<dbReference type="PANTHER" id="PTHR23507">
    <property type="entry name" value="ZGC:174356"/>
    <property type="match status" value="1"/>
</dbReference>
<evidence type="ECO:0000256" key="2">
    <source>
        <dbReference type="ARBA" id="ARBA00004424"/>
    </source>
</evidence>
<dbReference type="InterPro" id="IPR036259">
    <property type="entry name" value="MFS_trans_sf"/>
</dbReference>
<keyword evidence="24" id="KW-1185">Reference proteome</keyword>
<evidence type="ECO:0000256" key="4">
    <source>
        <dbReference type="ARBA" id="ARBA00004554"/>
    </source>
</evidence>
<evidence type="ECO:0000256" key="16">
    <source>
        <dbReference type="ARBA" id="ARBA00036193"/>
    </source>
</evidence>
<gene>
    <name evidence="23" type="ORF">PLOB_00002823</name>
</gene>
<dbReference type="SUPFAM" id="SSF103473">
    <property type="entry name" value="MFS general substrate transporter"/>
    <property type="match status" value="1"/>
</dbReference>
<dbReference type="InterPro" id="IPR011701">
    <property type="entry name" value="MFS"/>
</dbReference>
<evidence type="ECO:0000256" key="19">
    <source>
        <dbReference type="ARBA" id="ARBA00042514"/>
    </source>
</evidence>
<feature type="transmembrane region" description="Helical" evidence="22">
    <location>
        <begin position="327"/>
        <end position="346"/>
    </location>
</feature>
<comment type="catalytic activity">
    <reaction evidence="20">
        <text>pemetrexed(in) + H(+)(in) = pemetrexed(out) + H(+)(out)</text>
        <dbReference type="Rhea" id="RHEA:70171"/>
        <dbReference type="ChEBI" id="CHEBI:15378"/>
        <dbReference type="ChEBI" id="CHEBI:63724"/>
    </reaction>
</comment>
<feature type="transmembrane region" description="Helical" evidence="22">
    <location>
        <begin position="417"/>
        <end position="436"/>
    </location>
</feature>
<keyword evidence="5" id="KW-0813">Transport</keyword>
<evidence type="ECO:0000256" key="18">
    <source>
        <dbReference type="ARBA" id="ARBA00040650"/>
    </source>
</evidence>
<keyword evidence="14" id="KW-1015">Disulfide bond</keyword>
<comment type="catalytic activity">
    <reaction evidence="17">
        <text>folate(in) + H(+)(in) = folate(out) + H(+)(out)</text>
        <dbReference type="Rhea" id="RHEA:70159"/>
        <dbReference type="ChEBI" id="CHEBI:15378"/>
        <dbReference type="ChEBI" id="CHEBI:62501"/>
    </reaction>
</comment>